<dbReference type="GO" id="GO:0003723">
    <property type="term" value="F:RNA binding"/>
    <property type="evidence" value="ECO:0007669"/>
    <property type="project" value="UniProtKB-KW"/>
</dbReference>
<dbReference type="InterPro" id="IPR036345">
    <property type="entry name" value="ExoRNase_PH_dom2_sf"/>
</dbReference>
<dbReference type="GO" id="GO:0000176">
    <property type="term" value="C:nuclear exosome (RNase complex)"/>
    <property type="evidence" value="ECO:0007669"/>
    <property type="project" value="UniProtKB-ARBA"/>
</dbReference>
<dbReference type="InterPro" id="IPR050080">
    <property type="entry name" value="RNase_PH"/>
</dbReference>
<evidence type="ECO:0000256" key="9">
    <source>
        <dbReference type="SAM" id="MobiDB-lite"/>
    </source>
</evidence>
<evidence type="ECO:0000313" key="12">
    <source>
        <dbReference type="Proteomes" id="UP000037035"/>
    </source>
</evidence>
<dbReference type="PANTHER" id="PTHR11953:SF2">
    <property type="entry name" value="EXOSOME COMPLEX COMPONENT MTR3"/>
    <property type="match status" value="1"/>
</dbReference>
<dbReference type="GO" id="GO:0005730">
    <property type="term" value="C:nucleolus"/>
    <property type="evidence" value="ECO:0007669"/>
    <property type="project" value="TreeGrafter"/>
</dbReference>
<proteinExistence type="inferred from homology"/>
<dbReference type="GO" id="GO:0034475">
    <property type="term" value="P:U4 snRNA 3'-end processing"/>
    <property type="evidence" value="ECO:0007669"/>
    <property type="project" value="TreeGrafter"/>
</dbReference>
<dbReference type="STRING" id="27349.A0A0L6VE29"/>
<dbReference type="SUPFAM" id="SSF55666">
    <property type="entry name" value="Ribonuclease PH domain 2-like"/>
    <property type="match status" value="1"/>
</dbReference>
<keyword evidence="7" id="KW-0694">RNA-binding</keyword>
<comment type="caution">
    <text evidence="11">The sequence shown here is derived from an EMBL/GenBank/DDBJ whole genome shotgun (WGS) entry which is preliminary data.</text>
</comment>
<evidence type="ECO:0000256" key="1">
    <source>
        <dbReference type="ARBA" id="ARBA00004123"/>
    </source>
</evidence>
<dbReference type="Gene3D" id="3.30.230.70">
    <property type="entry name" value="GHMP Kinase, N-terminal domain"/>
    <property type="match status" value="1"/>
</dbReference>
<sequence length="286" mass="30040">MLSNLIQTGSSSATIDRRRFLAPESSHPFPLFPAQSTTTNNPRTDPPSNHHHRPICKTSAGIKPGVVSQANGSCYLESGNSKVICAVLNTDTLNRYGSKPRSSSLANSSSLSSLVVSVRFTPFCMAGGRIAPTALVGVESTVSQLTQQALMPSLLPMSESSIVEVHITVLEWDAPLTAGPCILASSIALASAGIPLLGLVIPTTLALAKETYLDPTAIEAESASAIFDLASIPAMGTVTHVGFRSTTDWQSAPIDPALFDECLDLCKSNAELIHGLAAKALEDHFS</sequence>
<evidence type="ECO:0000256" key="3">
    <source>
        <dbReference type="ARBA" id="ARBA00006678"/>
    </source>
</evidence>
<dbReference type="InterPro" id="IPR001247">
    <property type="entry name" value="ExoRNase_PH_dom1"/>
</dbReference>
<evidence type="ECO:0000256" key="2">
    <source>
        <dbReference type="ARBA" id="ARBA00004496"/>
    </source>
</evidence>
<evidence type="ECO:0000256" key="5">
    <source>
        <dbReference type="ARBA" id="ARBA00022552"/>
    </source>
</evidence>
<keyword evidence="4" id="KW-0963">Cytoplasm</keyword>
<dbReference type="InterPro" id="IPR020568">
    <property type="entry name" value="Ribosomal_Su5_D2-typ_SF"/>
</dbReference>
<keyword evidence="8" id="KW-0539">Nucleus</keyword>
<name>A0A0L6VE29_9BASI</name>
<dbReference type="InterPro" id="IPR027408">
    <property type="entry name" value="PNPase/RNase_PH_dom_sf"/>
</dbReference>
<dbReference type="OrthoDB" id="2504340at2759"/>
<dbReference type="Pfam" id="PF01138">
    <property type="entry name" value="RNase_PH"/>
    <property type="match status" value="1"/>
</dbReference>
<gene>
    <name evidence="11" type="ORF">VP01_1823g3</name>
</gene>
<dbReference type="PANTHER" id="PTHR11953">
    <property type="entry name" value="EXOSOME COMPLEX COMPONENT"/>
    <property type="match status" value="1"/>
</dbReference>
<accession>A0A0L6VE29</accession>
<dbReference type="AlphaFoldDB" id="A0A0L6VE29"/>
<feature type="compositionally biased region" description="Polar residues" evidence="9">
    <location>
        <begin position="34"/>
        <end position="47"/>
    </location>
</feature>
<evidence type="ECO:0000256" key="7">
    <source>
        <dbReference type="ARBA" id="ARBA00022884"/>
    </source>
</evidence>
<keyword evidence="12" id="KW-1185">Reference proteome</keyword>
<comment type="subcellular location">
    <subcellularLocation>
        <location evidence="2">Cytoplasm</location>
    </subcellularLocation>
    <subcellularLocation>
        <location evidence="1">Nucleus</location>
    </subcellularLocation>
</comment>
<keyword evidence="6" id="KW-0271">Exosome</keyword>
<keyword evidence="5" id="KW-0698">rRNA processing</keyword>
<evidence type="ECO:0000256" key="4">
    <source>
        <dbReference type="ARBA" id="ARBA00022490"/>
    </source>
</evidence>
<dbReference type="GO" id="GO:0000177">
    <property type="term" value="C:cytoplasmic exosome (RNase complex)"/>
    <property type="evidence" value="ECO:0007669"/>
    <property type="project" value="TreeGrafter"/>
</dbReference>
<dbReference type="VEuPathDB" id="FungiDB:VP01_1823g3"/>
<feature type="domain" description="Exoribonuclease phosphorolytic" evidence="10">
    <location>
        <begin position="62"/>
        <end position="195"/>
    </location>
</feature>
<feature type="region of interest" description="Disordered" evidence="9">
    <location>
        <begin position="25"/>
        <end position="53"/>
    </location>
</feature>
<protein>
    <recommendedName>
        <fullName evidence="10">Exoribonuclease phosphorolytic domain-containing protein</fullName>
    </recommendedName>
</protein>
<evidence type="ECO:0000259" key="10">
    <source>
        <dbReference type="Pfam" id="PF01138"/>
    </source>
</evidence>
<dbReference type="GO" id="GO:0071051">
    <property type="term" value="P:poly(A)-dependent snoRNA 3'-end processing"/>
    <property type="evidence" value="ECO:0007669"/>
    <property type="project" value="TreeGrafter"/>
</dbReference>
<evidence type="ECO:0000313" key="11">
    <source>
        <dbReference type="EMBL" id="KNZ58979.1"/>
    </source>
</evidence>
<organism evidence="11 12">
    <name type="scientific">Puccinia sorghi</name>
    <dbReference type="NCBI Taxonomy" id="27349"/>
    <lineage>
        <taxon>Eukaryota</taxon>
        <taxon>Fungi</taxon>
        <taxon>Dikarya</taxon>
        <taxon>Basidiomycota</taxon>
        <taxon>Pucciniomycotina</taxon>
        <taxon>Pucciniomycetes</taxon>
        <taxon>Pucciniales</taxon>
        <taxon>Pucciniaceae</taxon>
        <taxon>Puccinia</taxon>
    </lineage>
</organism>
<evidence type="ECO:0000256" key="6">
    <source>
        <dbReference type="ARBA" id="ARBA00022835"/>
    </source>
</evidence>
<dbReference type="EMBL" id="LAVV01006641">
    <property type="protein sequence ID" value="KNZ58979.1"/>
    <property type="molecule type" value="Genomic_DNA"/>
</dbReference>
<comment type="similarity">
    <text evidence="3">Belongs to the RNase PH family.</text>
</comment>
<dbReference type="Proteomes" id="UP000037035">
    <property type="component" value="Unassembled WGS sequence"/>
</dbReference>
<reference evidence="11 12" key="1">
    <citation type="submission" date="2015-08" db="EMBL/GenBank/DDBJ databases">
        <title>Next Generation Sequencing and Analysis of the Genome of Puccinia sorghi L Schw, the Causal Agent of Maize Common Rust.</title>
        <authorList>
            <person name="Rochi L."/>
            <person name="Burguener G."/>
            <person name="Darino M."/>
            <person name="Turjanski A."/>
            <person name="Kreff E."/>
            <person name="Dieguez M.J."/>
            <person name="Sacco F."/>
        </authorList>
    </citation>
    <scope>NUCLEOTIDE SEQUENCE [LARGE SCALE GENOMIC DNA]</scope>
    <source>
        <strain evidence="11 12">RO10H11247</strain>
    </source>
</reference>
<evidence type="ECO:0000256" key="8">
    <source>
        <dbReference type="ARBA" id="ARBA00023242"/>
    </source>
</evidence>
<dbReference type="SUPFAM" id="SSF54211">
    <property type="entry name" value="Ribosomal protein S5 domain 2-like"/>
    <property type="match status" value="1"/>
</dbReference>
<dbReference type="GO" id="GO:0016075">
    <property type="term" value="P:rRNA catabolic process"/>
    <property type="evidence" value="ECO:0007669"/>
    <property type="project" value="TreeGrafter"/>
</dbReference>
<dbReference type="GO" id="GO:0006364">
    <property type="term" value="P:rRNA processing"/>
    <property type="evidence" value="ECO:0007669"/>
    <property type="project" value="UniProtKB-KW"/>
</dbReference>
<dbReference type="GO" id="GO:0071028">
    <property type="term" value="P:nuclear mRNA surveillance"/>
    <property type="evidence" value="ECO:0007669"/>
    <property type="project" value="TreeGrafter"/>
</dbReference>